<feature type="transmembrane region" description="Helical" evidence="1">
    <location>
        <begin position="40"/>
        <end position="56"/>
    </location>
</feature>
<feature type="transmembrane region" description="Helical" evidence="1">
    <location>
        <begin position="240"/>
        <end position="263"/>
    </location>
</feature>
<dbReference type="Proteomes" id="UP000640489">
    <property type="component" value="Unassembled WGS sequence"/>
</dbReference>
<keyword evidence="1" id="KW-0812">Transmembrane</keyword>
<proteinExistence type="predicted"/>
<comment type="caution">
    <text evidence="3">The sequence shown here is derived from an EMBL/GenBank/DDBJ whole genome shotgun (WGS) entry which is preliminary data.</text>
</comment>
<gene>
    <name evidence="3" type="ORF">ISU07_14510</name>
</gene>
<evidence type="ECO:0000259" key="2">
    <source>
        <dbReference type="Pfam" id="PF03703"/>
    </source>
</evidence>
<keyword evidence="1" id="KW-1133">Transmembrane helix</keyword>
<evidence type="ECO:0000256" key="1">
    <source>
        <dbReference type="SAM" id="Phobius"/>
    </source>
</evidence>
<dbReference type="PIRSF" id="PIRSF026631">
    <property type="entry name" value="UCP026631"/>
    <property type="match status" value="1"/>
</dbReference>
<dbReference type="RefSeq" id="WP_194707510.1">
    <property type="nucleotide sequence ID" value="NZ_JADKPN010000008.1"/>
</dbReference>
<dbReference type="InterPro" id="IPR005182">
    <property type="entry name" value="YdbS-like_PH"/>
</dbReference>
<name>A0A930VD86_9ACTN</name>
<sequence>MTDEQAVNPYADRLPDRLVDHAEWQRLDPLMLLVHPIREVGRFLVPLIGILVAGSASGGHDWWWNVIGIAIPVALGVARYVTTSFRIAGGRVELRRGLLNKHVLSTPIDRVRTVDITASPIHRVLGLTTVRIGTGTASKKGEDELDLDGVRTRAAAALRSDLLHGTPEARERATEADNTRPVVRFDPGWLRFAPFTSSGLVIAAAVLGGGSQVLNGLGLWDQLPIDTTAERAARLSLLLLVPVALLGLALVASVLAVLGYLVTNYGFTLVYTRADHAWHLRRGLLTTRETSMDATRLRGVSLGEPLGLRLASGARLSAIVTGLDRDERGSGTLVPPAPRDLVAGVAVQVLGTPEPVTAPLVAHGPAATRRRYTRALVVPALVTVAATTLAFTADVPWETVLLGPLALAAGYGLAVDRSRTLGHALVGGHLVSRAGSLVRRRVALETPAVIGWTFSDTWFQRRVGLTTLVATMAGGRQSVTVLDVPAPVGTALARDAVPGLVEQFLVLGDEGPAGRVLEVPPEVAEPDA</sequence>
<keyword evidence="1" id="KW-0472">Membrane</keyword>
<dbReference type="PANTHER" id="PTHR34473">
    <property type="entry name" value="UPF0699 TRANSMEMBRANE PROTEIN YDBS"/>
    <property type="match status" value="1"/>
</dbReference>
<feature type="transmembrane region" description="Helical" evidence="1">
    <location>
        <begin position="62"/>
        <end position="81"/>
    </location>
</feature>
<dbReference type="InterPro" id="IPR014529">
    <property type="entry name" value="UCP026631"/>
</dbReference>
<evidence type="ECO:0000313" key="3">
    <source>
        <dbReference type="EMBL" id="MBF4764343.1"/>
    </source>
</evidence>
<evidence type="ECO:0000313" key="4">
    <source>
        <dbReference type="Proteomes" id="UP000640489"/>
    </source>
</evidence>
<accession>A0A930VD86</accession>
<keyword evidence="4" id="KW-1185">Reference proteome</keyword>
<protein>
    <submittedName>
        <fullName evidence="3">PH domain-containing protein</fullName>
    </submittedName>
</protein>
<reference evidence="3" key="1">
    <citation type="submission" date="2020-11" db="EMBL/GenBank/DDBJ databases">
        <title>Nocardioides sp. nov., isolated from Soil of Cynanchum wilfordii Hemsley rhizosphere.</title>
        <authorList>
            <person name="Lee J.-S."/>
            <person name="Suh M.K."/>
            <person name="Kim J.-S."/>
        </authorList>
    </citation>
    <scope>NUCLEOTIDE SEQUENCE</scope>
    <source>
        <strain evidence="3">KCTC 19275</strain>
    </source>
</reference>
<dbReference type="EMBL" id="JADKPN010000008">
    <property type="protein sequence ID" value="MBF4764343.1"/>
    <property type="molecule type" value="Genomic_DNA"/>
</dbReference>
<organism evidence="3 4">
    <name type="scientific">Nocardioides islandensis</name>
    <dbReference type="NCBI Taxonomy" id="433663"/>
    <lineage>
        <taxon>Bacteria</taxon>
        <taxon>Bacillati</taxon>
        <taxon>Actinomycetota</taxon>
        <taxon>Actinomycetes</taxon>
        <taxon>Propionibacteriales</taxon>
        <taxon>Nocardioidaceae</taxon>
        <taxon>Nocardioides</taxon>
    </lineage>
</organism>
<dbReference type="PANTHER" id="PTHR34473:SF2">
    <property type="entry name" value="UPF0699 TRANSMEMBRANE PROTEIN YDBT"/>
    <property type="match status" value="1"/>
</dbReference>
<dbReference type="Pfam" id="PF03703">
    <property type="entry name" value="bPH_2"/>
    <property type="match status" value="1"/>
</dbReference>
<feature type="domain" description="YdbS-like PH" evidence="2">
    <location>
        <begin position="80"/>
        <end position="158"/>
    </location>
</feature>
<dbReference type="AlphaFoldDB" id="A0A930VD86"/>
<feature type="transmembrane region" description="Helical" evidence="1">
    <location>
        <begin position="375"/>
        <end position="393"/>
    </location>
</feature>